<dbReference type="Proteomes" id="UP001562425">
    <property type="component" value="Unassembled WGS sequence"/>
</dbReference>
<reference evidence="2 3" key="1">
    <citation type="submission" date="2024-05" db="EMBL/GenBank/DDBJ databases">
        <title>Culex pipiens pipiens assembly and annotation.</title>
        <authorList>
            <person name="Alout H."/>
            <person name="Durand T."/>
        </authorList>
    </citation>
    <scope>NUCLEOTIDE SEQUENCE [LARGE SCALE GENOMIC DNA]</scope>
    <source>
        <strain evidence="2">HA-2024</strain>
        <tissue evidence="2">Whole body</tissue>
    </source>
</reference>
<dbReference type="AlphaFoldDB" id="A0ABD1D5F0"/>
<feature type="domain" description="Sec23/Sec24 trunk" evidence="1">
    <location>
        <begin position="51"/>
        <end position="83"/>
    </location>
</feature>
<evidence type="ECO:0000313" key="3">
    <source>
        <dbReference type="Proteomes" id="UP001562425"/>
    </source>
</evidence>
<organism evidence="2 3">
    <name type="scientific">Culex pipiens pipiens</name>
    <name type="common">Northern house mosquito</name>
    <dbReference type="NCBI Taxonomy" id="38569"/>
    <lineage>
        <taxon>Eukaryota</taxon>
        <taxon>Metazoa</taxon>
        <taxon>Ecdysozoa</taxon>
        <taxon>Arthropoda</taxon>
        <taxon>Hexapoda</taxon>
        <taxon>Insecta</taxon>
        <taxon>Pterygota</taxon>
        <taxon>Neoptera</taxon>
        <taxon>Endopterygota</taxon>
        <taxon>Diptera</taxon>
        <taxon>Nematocera</taxon>
        <taxon>Culicoidea</taxon>
        <taxon>Culicidae</taxon>
        <taxon>Culicinae</taxon>
        <taxon>Culicini</taxon>
        <taxon>Culex</taxon>
        <taxon>Culex</taxon>
    </lineage>
</organism>
<evidence type="ECO:0000313" key="2">
    <source>
        <dbReference type="EMBL" id="KAL1394372.1"/>
    </source>
</evidence>
<dbReference type="SUPFAM" id="SSF53300">
    <property type="entry name" value="vWA-like"/>
    <property type="match status" value="1"/>
</dbReference>
<sequence>MLPTSFKYLRRVVNQSDSTLSIRQPTYAKRRNPARTELQANVARTAILLSPVYNELGQECVVADVSVDLFTMSNPYIDLATIGPG</sequence>
<dbReference type="EMBL" id="JBEHCU010007627">
    <property type="protein sequence ID" value="KAL1394372.1"/>
    <property type="molecule type" value="Genomic_DNA"/>
</dbReference>
<dbReference type="InterPro" id="IPR006896">
    <property type="entry name" value="Sec23/24_trunk_dom"/>
</dbReference>
<evidence type="ECO:0000259" key="1">
    <source>
        <dbReference type="Pfam" id="PF04811"/>
    </source>
</evidence>
<dbReference type="Pfam" id="PF04811">
    <property type="entry name" value="Sec23_trunk"/>
    <property type="match status" value="1"/>
</dbReference>
<dbReference type="InterPro" id="IPR036465">
    <property type="entry name" value="vWFA_dom_sf"/>
</dbReference>
<dbReference type="Gene3D" id="3.40.50.410">
    <property type="entry name" value="von Willebrand factor, type A domain"/>
    <property type="match status" value="1"/>
</dbReference>
<dbReference type="GO" id="GO:0032991">
    <property type="term" value="C:protein-containing complex"/>
    <property type="evidence" value="ECO:0007669"/>
    <property type="project" value="UniProtKB-ARBA"/>
</dbReference>
<protein>
    <recommendedName>
        <fullName evidence="1">Sec23/Sec24 trunk domain-containing protein</fullName>
    </recommendedName>
</protein>
<keyword evidence="3" id="KW-1185">Reference proteome</keyword>
<name>A0ABD1D5F0_CULPP</name>
<gene>
    <name evidence="2" type="ORF">pipiens_012005</name>
</gene>
<proteinExistence type="predicted"/>
<comment type="caution">
    <text evidence="2">The sequence shown here is derived from an EMBL/GenBank/DDBJ whole genome shotgun (WGS) entry which is preliminary data.</text>
</comment>
<accession>A0ABD1D5F0</accession>